<feature type="transmembrane region" description="Helical" evidence="1">
    <location>
        <begin position="42"/>
        <end position="63"/>
    </location>
</feature>
<dbReference type="Proteomes" id="UP000004994">
    <property type="component" value="Chromosome 2"/>
</dbReference>
<evidence type="ECO:0000313" key="3">
    <source>
        <dbReference type="Proteomes" id="UP000004994"/>
    </source>
</evidence>
<sequence length="187" mass="21318">MRTGPRTNFSAIANIAFLVPHAIILSWDAMKTPVELMQYEWLAIFHFWGYLSKLPVCFIQMSWNSNWRALNRFCYMDAIQIDILRLGTIILLSESRRRLYQTKLCSAISCASSSAAASPKMALISGIPKIKRLLPDITWKDNKGIENFATNLLIPEHCSEVSQYESKFPKAAYYPSAARLQQRGSHL</sequence>
<feature type="transmembrane region" description="Helical" evidence="1">
    <location>
        <begin position="12"/>
        <end position="30"/>
    </location>
</feature>
<evidence type="ECO:0000256" key="1">
    <source>
        <dbReference type="SAM" id="Phobius"/>
    </source>
</evidence>
<keyword evidence="1" id="KW-0812">Transmembrane</keyword>
<dbReference type="InParanoid" id="A0A3Q7FAV4"/>
<protein>
    <submittedName>
        <fullName evidence="2">Uncharacterized protein</fullName>
    </submittedName>
</protein>
<evidence type="ECO:0000313" key="2">
    <source>
        <dbReference type="EnsemblPlants" id="Solyc02g087665.1.1"/>
    </source>
</evidence>
<name>A0A3Q7FAV4_SOLLC</name>
<proteinExistence type="predicted"/>
<keyword evidence="1" id="KW-1133">Transmembrane helix</keyword>
<keyword evidence="1" id="KW-0472">Membrane</keyword>
<accession>A0A3Q7FAV4</accession>
<keyword evidence="3" id="KW-1185">Reference proteome</keyword>
<dbReference type="EnsemblPlants" id="Solyc02g087665.1.1">
    <property type="protein sequence ID" value="Solyc02g087665.1.1"/>
    <property type="gene ID" value="Solyc02g087665.1"/>
</dbReference>
<dbReference type="AlphaFoldDB" id="A0A3Q7FAV4"/>
<reference evidence="2" key="1">
    <citation type="journal article" date="2012" name="Nature">
        <title>The tomato genome sequence provides insights into fleshy fruit evolution.</title>
        <authorList>
            <consortium name="Tomato Genome Consortium"/>
        </authorList>
    </citation>
    <scope>NUCLEOTIDE SEQUENCE [LARGE SCALE GENOMIC DNA]</scope>
    <source>
        <strain evidence="2">cv. Heinz 1706</strain>
    </source>
</reference>
<reference evidence="2" key="2">
    <citation type="submission" date="2019-01" db="UniProtKB">
        <authorList>
            <consortium name="EnsemblPlants"/>
        </authorList>
    </citation>
    <scope>IDENTIFICATION</scope>
    <source>
        <strain evidence="2">cv. Heinz 1706</strain>
    </source>
</reference>
<dbReference type="Gramene" id="Solyc02g087665.1.1">
    <property type="protein sequence ID" value="Solyc02g087665.1.1"/>
    <property type="gene ID" value="Solyc02g087665.1"/>
</dbReference>
<organism evidence="2">
    <name type="scientific">Solanum lycopersicum</name>
    <name type="common">Tomato</name>
    <name type="synonym">Lycopersicon esculentum</name>
    <dbReference type="NCBI Taxonomy" id="4081"/>
    <lineage>
        <taxon>Eukaryota</taxon>
        <taxon>Viridiplantae</taxon>
        <taxon>Streptophyta</taxon>
        <taxon>Embryophyta</taxon>
        <taxon>Tracheophyta</taxon>
        <taxon>Spermatophyta</taxon>
        <taxon>Magnoliopsida</taxon>
        <taxon>eudicotyledons</taxon>
        <taxon>Gunneridae</taxon>
        <taxon>Pentapetalae</taxon>
        <taxon>asterids</taxon>
        <taxon>lamiids</taxon>
        <taxon>Solanales</taxon>
        <taxon>Solanaceae</taxon>
        <taxon>Solanoideae</taxon>
        <taxon>Solaneae</taxon>
        <taxon>Solanum</taxon>
        <taxon>Solanum subgen. Lycopersicon</taxon>
    </lineage>
</organism>